<evidence type="ECO:0000256" key="1">
    <source>
        <dbReference type="SAM" id="SignalP"/>
    </source>
</evidence>
<evidence type="ECO:0008006" key="4">
    <source>
        <dbReference type="Google" id="ProtNLM"/>
    </source>
</evidence>
<protein>
    <recommendedName>
        <fullName evidence="4">Lipoprotein</fullName>
    </recommendedName>
</protein>
<organism evidence="2 3">
    <name type="scientific">Nonomuraea muscovyensis</name>
    <dbReference type="NCBI Taxonomy" id="1124761"/>
    <lineage>
        <taxon>Bacteria</taxon>
        <taxon>Bacillati</taxon>
        <taxon>Actinomycetota</taxon>
        <taxon>Actinomycetes</taxon>
        <taxon>Streptosporangiales</taxon>
        <taxon>Streptosporangiaceae</taxon>
        <taxon>Nonomuraea</taxon>
    </lineage>
</organism>
<keyword evidence="3" id="KW-1185">Reference proteome</keyword>
<feature type="signal peptide" evidence="1">
    <location>
        <begin position="1"/>
        <end position="24"/>
    </location>
</feature>
<evidence type="ECO:0000313" key="3">
    <source>
        <dbReference type="Proteomes" id="UP000583800"/>
    </source>
</evidence>
<dbReference type="AlphaFoldDB" id="A0A7X0F2H4"/>
<dbReference type="Gene3D" id="2.50.20.20">
    <property type="match status" value="1"/>
</dbReference>
<comment type="caution">
    <text evidence="2">The sequence shown here is derived from an EMBL/GenBank/DDBJ whole genome shotgun (WGS) entry which is preliminary data.</text>
</comment>
<reference evidence="2 3" key="1">
    <citation type="submission" date="2020-08" db="EMBL/GenBank/DDBJ databases">
        <title>Sequencing the genomes of 1000 actinobacteria strains.</title>
        <authorList>
            <person name="Klenk H.-P."/>
        </authorList>
    </citation>
    <scope>NUCLEOTIDE SEQUENCE [LARGE SCALE GENOMIC DNA]</scope>
    <source>
        <strain evidence="2 3">DSM 45913</strain>
    </source>
</reference>
<dbReference type="Proteomes" id="UP000583800">
    <property type="component" value="Unassembled WGS sequence"/>
</dbReference>
<evidence type="ECO:0000313" key="2">
    <source>
        <dbReference type="EMBL" id="MBB6350555.1"/>
    </source>
</evidence>
<sequence length="290" mass="30351">MKRIVTGLALASAAALITAAPAQAAAPKNPVVAVKKQLVAGKGVKFSERITAFEGGQRSVFLRRTGTYEFKASGIVASDTTGKFNIKASDLGEDADSEFGKMLTTPERAITVGGKTYLSGSMWDNIMAEGESWYKTPTALHGGITGAYSQPLNFIGEPATLKTLLKGAKSTAGGYTGKITLGELRKVSPWFKGSLLGNRPSSKALKSVISWKLTVDAKGLPTRVVSTVPAAALGSGAPKNSGFSIDTRYSDWGVKVSIKAPSADDVTSELKEGAEMPTDLKEIPLGSIVH</sequence>
<name>A0A7X0F2H4_9ACTN</name>
<dbReference type="RefSeq" id="WP_185088320.1">
    <property type="nucleotide sequence ID" value="NZ_JACHJB010000003.1"/>
</dbReference>
<feature type="chain" id="PRO_5031115146" description="Lipoprotein" evidence="1">
    <location>
        <begin position="25"/>
        <end position="290"/>
    </location>
</feature>
<accession>A0A7X0F2H4</accession>
<proteinExistence type="predicted"/>
<keyword evidence="1" id="KW-0732">Signal</keyword>
<dbReference type="EMBL" id="JACHJB010000003">
    <property type="protein sequence ID" value="MBB6350555.1"/>
    <property type="molecule type" value="Genomic_DNA"/>
</dbReference>
<gene>
    <name evidence="2" type="ORF">FHU36_007127</name>
</gene>